<dbReference type="RefSeq" id="WP_275474445.1">
    <property type="nucleotide sequence ID" value="NZ_CP162940.1"/>
</dbReference>
<evidence type="ECO:0000313" key="12">
    <source>
        <dbReference type="EMBL" id="MFB5190785.1"/>
    </source>
</evidence>
<evidence type="ECO:0000256" key="9">
    <source>
        <dbReference type="SAM" id="Phobius"/>
    </source>
</evidence>
<dbReference type="Pfam" id="PF13231">
    <property type="entry name" value="PMT_2"/>
    <property type="match status" value="1"/>
</dbReference>
<protein>
    <submittedName>
        <fullName evidence="12">Glycosyltransferase family 39 protein</fullName>
    </submittedName>
</protein>
<feature type="transmembrane region" description="Helical" evidence="9">
    <location>
        <begin position="419"/>
        <end position="440"/>
    </location>
</feature>
<dbReference type="PANTHER" id="PTHR33908:SF3">
    <property type="entry name" value="UNDECAPRENYL PHOSPHATE-ALPHA-4-AMINO-4-DEOXY-L-ARABINOSE ARABINOSYL TRANSFERASE"/>
    <property type="match status" value="1"/>
</dbReference>
<accession>A0ABV5AG13</accession>
<dbReference type="PANTHER" id="PTHR33908">
    <property type="entry name" value="MANNOSYLTRANSFERASE YKCB-RELATED"/>
    <property type="match status" value="1"/>
</dbReference>
<gene>
    <name evidence="12" type="ORF">KKP3000_004271</name>
</gene>
<feature type="transmembrane region" description="Helical" evidence="9">
    <location>
        <begin position="114"/>
        <end position="135"/>
    </location>
</feature>
<evidence type="ECO:0000256" key="1">
    <source>
        <dbReference type="ARBA" id="ARBA00004651"/>
    </source>
</evidence>
<keyword evidence="13" id="KW-1185">Reference proteome</keyword>
<evidence type="ECO:0000256" key="3">
    <source>
        <dbReference type="ARBA" id="ARBA00022676"/>
    </source>
</evidence>
<dbReference type="InterPro" id="IPR050297">
    <property type="entry name" value="LipidA_mod_glycosyltrf_83"/>
</dbReference>
<keyword evidence="3" id="KW-0328">Glycosyltransferase</keyword>
<reference evidence="12 13" key="1">
    <citation type="journal article" date="2024" name="Int. J. Mol. Sci.">
        <title>Exploration of Alicyclobacillus spp. Genome in Search of Antibiotic Resistance.</title>
        <authorList>
            <person name="Bucka-Kolendo J."/>
            <person name="Kiousi D.E."/>
            <person name="Dekowska A."/>
            <person name="Mikolajczuk-Szczyrba A."/>
            <person name="Karadedos D.M."/>
            <person name="Michael P."/>
            <person name="Galanis A."/>
            <person name="Sokolowska B."/>
        </authorList>
    </citation>
    <scope>NUCLEOTIDE SEQUENCE [LARGE SCALE GENOMIC DNA]</scope>
    <source>
        <strain evidence="12 13">KKP 3000</strain>
    </source>
</reference>
<evidence type="ECO:0000256" key="6">
    <source>
        <dbReference type="ARBA" id="ARBA00022989"/>
    </source>
</evidence>
<feature type="domain" description="Glycosyltransferase RgtA/B/C/D-like" evidence="10">
    <location>
        <begin position="68"/>
        <end position="226"/>
    </location>
</feature>
<feature type="compositionally biased region" description="Gly residues" evidence="8">
    <location>
        <begin position="314"/>
        <end position="332"/>
    </location>
</feature>
<comment type="subcellular location">
    <subcellularLocation>
        <location evidence="1">Cell membrane</location>
        <topology evidence="1">Multi-pass membrane protein</topology>
    </subcellularLocation>
</comment>
<feature type="transmembrane region" description="Helical" evidence="9">
    <location>
        <begin position="477"/>
        <end position="494"/>
    </location>
</feature>
<sequence>MKPIYARVGWKRALLALVLVVSAFLNLYALGTEGYGNSYYAAAIKSMLMNWHNLFYNSFDPNGFITIDKPPVDFWVQALFAEVFGFHGWAMILPQALAGVASVFVLYKLVSRTFGPAAGLISAAVMALTPIAVAVQRTNEVDGLLVFVMLLATWCMWRAVETKRLRWLIWVGVFEGIGFNIKMMEAYLILPALYTFYYFASKQHWKRKLLQVLSMTVVLSAVSFSWAIAVDLTPTKDRPYVGSTQTNSEMALIFGYNGVSRLTGDTATGQISKAASGASGRGALKMGGGTPTDTGQRGFELGATPSTGSAHSGFGPGGMGSNNGAGSLGKGPTGQVQSASTGHGAFNTGTPGVLRLFQAQLSGQISWLLPIALLSIIPLLRNVRWRRSLTRREGGALYFAMWVVPMAVFYSIAGYFHQYYLITMAPGIAALCGIGLVKMWRDSARKTAWQRYLPTVFLVNLVFEIGIVRQYASVRGALITITVVCAAVAATLIWQVRRSVWCKRLGMTFGVIALLVSPGYWAMTPILDGVNASLPAAGPNTAVAFAASASGMAASAAASGDTALEDYLEKHYTATPGSYLVATVNANTAAPIILDTGLPVMAMGGFLGSDPAISVEQLEKLARAGKVKYFLIQSGGAGGLQSKITQWINANCKLVPSSAYESTASSSSTTAKVTNMGGGAQLYEYTGS</sequence>
<feature type="domain" description="Putative mannosyltransferase YkcA/B-like C-terminal" evidence="11">
    <location>
        <begin position="564"/>
        <end position="651"/>
    </location>
</feature>
<evidence type="ECO:0000313" key="13">
    <source>
        <dbReference type="Proteomes" id="UP001579974"/>
    </source>
</evidence>
<evidence type="ECO:0000259" key="10">
    <source>
        <dbReference type="Pfam" id="PF13231"/>
    </source>
</evidence>
<dbReference type="EMBL" id="JBDXSU010000007">
    <property type="protein sequence ID" value="MFB5190785.1"/>
    <property type="molecule type" value="Genomic_DNA"/>
</dbReference>
<dbReference type="InterPro" id="IPR038731">
    <property type="entry name" value="RgtA/B/C-like"/>
</dbReference>
<proteinExistence type="predicted"/>
<dbReference type="InterPro" id="IPR056785">
    <property type="entry name" value="YkcA/B-like_C"/>
</dbReference>
<keyword evidence="5 9" id="KW-0812">Transmembrane</keyword>
<dbReference type="Pfam" id="PF24878">
    <property type="entry name" value="YkcB_C"/>
    <property type="match status" value="1"/>
</dbReference>
<evidence type="ECO:0000256" key="8">
    <source>
        <dbReference type="SAM" id="MobiDB-lite"/>
    </source>
</evidence>
<feature type="transmembrane region" description="Helical" evidence="9">
    <location>
        <begin position="395"/>
        <end position="413"/>
    </location>
</feature>
<evidence type="ECO:0000256" key="2">
    <source>
        <dbReference type="ARBA" id="ARBA00022475"/>
    </source>
</evidence>
<keyword evidence="6 9" id="KW-1133">Transmembrane helix</keyword>
<keyword evidence="7 9" id="KW-0472">Membrane</keyword>
<comment type="caution">
    <text evidence="12">The sequence shown here is derived from an EMBL/GenBank/DDBJ whole genome shotgun (WGS) entry which is preliminary data.</text>
</comment>
<evidence type="ECO:0000256" key="4">
    <source>
        <dbReference type="ARBA" id="ARBA00022679"/>
    </source>
</evidence>
<keyword evidence="4" id="KW-0808">Transferase</keyword>
<name>A0ABV5AG13_9BACL</name>
<feature type="region of interest" description="Disordered" evidence="8">
    <location>
        <begin position="305"/>
        <end position="342"/>
    </location>
</feature>
<evidence type="ECO:0000256" key="7">
    <source>
        <dbReference type="ARBA" id="ARBA00023136"/>
    </source>
</evidence>
<evidence type="ECO:0000259" key="11">
    <source>
        <dbReference type="Pfam" id="PF24878"/>
    </source>
</evidence>
<evidence type="ECO:0000256" key="5">
    <source>
        <dbReference type="ARBA" id="ARBA00022692"/>
    </source>
</evidence>
<feature type="transmembrane region" description="Helical" evidence="9">
    <location>
        <begin position="209"/>
        <end position="229"/>
    </location>
</feature>
<keyword evidence="2" id="KW-1003">Cell membrane</keyword>
<organism evidence="12 13">
    <name type="scientific">Alicyclobacillus fastidiosus</name>
    <dbReference type="NCBI Taxonomy" id="392011"/>
    <lineage>
        <taxon>Bacteria</taxon>
        <taxon>Bacillati</taxon>
        <taxon>Bacillota</taxon>
        <taxon>Bacilli</taxon>
        <taxon>Bacillales</taxon>
        <taxon>Alicyclobacillaceae</taxon>
        <taxon>Alicyclobacillus</taxon>
    </lineage>
</organism>
<feature type="transmembrane region" description="Helical" evidence="9">
    <location>
        <begin position="86"/>
        <end position="107"/>
    </location>
</feature>
<feature type="transmembrane region" description="Helical" evidence="9">
    <location>
        <begin position="506"/>
        <end position="523"/>
    </location>
</feature>
<dbReference type="Proteomes" id="UP001579974">
    <property type="component" value="Unassembled WGS sequence"/>
</dbReference>
<feature type="transmembrane region" description="Helical" evidence="9">
    <location>
        <begin position="452"/>
        <end position="471"/>
    </location>
</feature>
<feature type="transmembrane region" description="Helical" evidence="9">
    <location>
        <begin position="141"/>
        <end position="160"/>
    </location>
</feature>